<dbReference type="STRING" id="436010.A0A166PME4"/>
<dbReference type="SUPFAM" id="SSF52317">
    <property type="entry name" value="Class I glutamine amidotransferase-like"/>
    <property type="match status" value="1"/>
</dbReference>
<name>A0A166PME4_9AGAM</name>
<organism evidence="2 3">
    <name type="scientific">Athelia psychrophila</name>
    <dbReference type="NCBI Taxonomy" id="1759441"/>
    <lineage>
        <taxon>Eukaryota</taxon>
        <taxon>Fungi</taxon>
        <taxon>Dikarya</taxon>
        <taxon>Basidiomycota</taxon>
        <taxon>Agaricomycotina</taxon>
        <taxon>Agaricomycetes</taxon>
        <taxon>Agaricomycetidae</taxon>
        <taxon>Atheliales</taxon>
        <taxon>Atheliaceae</taxon>
        <taxon>Athelia</taxon>
    </lineage>
</organism>
<protein>
    <submittedName>
        <fullName evidence="2">Class I glutamine amidotransferase-like protein</fullName>
    </submittedName>
</protein>
<dbReference type="Pfam" id="PF01965">
    <property type="entry name" value="DJ-1_PfpI"/>
    <property type="match status" value="1"/>
</dbReference>
<feature type="domain" description="DJ-1/PfpI" evidence="1">
    <location>
        <begin position="7"/>
        <end position="201"/>
    </location>
</feature>
<dbReference type="CDD" id="cd03139">
    <property type="entry name" value="GATase1_PfpI_2"/>
    <property type="match status" value="1"/>
</dbReference>
<evidence type="ECO:0000313" key="3">
    <source>
        <dbReference type="Proteomes" id="UP000076532"/>
    </source>
</evidence>
<dbReference type="InterPro" id="IPR029062">
    <property type="entry name" value="Class_I_gatase-like"/>
</dbReference>
<evidence type="ECO:0000313" key="2">
    <source>
        <dbReference type="EMBL" id="KZP26242.1"/>
    </source>
</evidence>
<reference evidence="2 3" key="1">
    <citation type="journal article" date="2016" name="Mol. Biol. Evol.">
        <title>Comparative Genomics of Early-Diverging Mushroom-Forming Fungi Provides Insights into the Origins of Lignocellulose Decay Capabilities.</title>
        <authorList>
            <person name="Nagy L.G."/>
            <person name="Riley R."/>
            <person name="Tritt A."/>
            <person name="Adam C."/>
            <person name="Daum C."/>
            <person name="Floudas D."/>
            <person name="Sun H."/>
            <person name="Yadav J.S."/>
            <person name="Pangilinan J."/>
            <person name="Larsson K.H."/>
            <person name="Matsuura K."/>
            <person name="Barry K."/>
            <person name="Labutti K."/>
            <person name="Kuo R."/>
            <person name="Ohm R.A."/>
            <person name="Bhattacharya S.S."/>
            <person name="Shirouzu T."/>
            <person name="Yoshinaga Y."/>
            <person name="Martin F.M."/>
            <person name="Grigoriev I.V."/>
            <person name="Hibbett D.S."/>
        </authorList>
    </citation>
    <scope>NUCLEOTIDE SEQUENCE [LARGE SCALE GENOMIC DNA]</scope>
    <source>
        <strain evidence="2 3">CBS 109695</strain>
    </source>
</reference>
<dbReference type="Gene3D" id="3.40.50.880">
    <property type="match status" value="1"/>
</dbReference>
<dbReference type="EMBL" id="KV417516">
    <property type="protein sequence ID" value="KZP26242.1"/>
    <property type="molecule type" value="Genomic_DNA"/>
</dbReference>
<dbReference type="AlphaFoldDB" id="A0A166PME4"/>
<dbReference type="InterPro" id="IPR002818">
    <property type="entry name" value="DJ-1/PfpI"/>
</dbReference>
<dbReference type="Proteomes" id="UP000076532">
    <property type="component" value="Unassembled WGS sequence"/>
</dbReference>
<dbReference type="InterPro" id="IPR052158">
    <property type="entry name" value="INH-QAR"/>
</dbReference>
<dbReference type="PANTHER" id="PTHR43130">
    <property type="entry name" value="ARAC-FAMILY TRANSCRIPTIONAL REGULATOR"/>
    <property type="match status" value="1"/>
</dbReference>
<dbReference type="OrthoDB" id="543156at2759"/>
<gene>
    <name evidence="2" type="ORF">FIBSPDRAFT_855195</name>
</gene>
<sequence length="235" mass="25425">MPQTLTIAVCICEDVTLSDFIPPIEILAHLNGADHNLLGPDLIGDAVPYRVKIDYLAPTLDPVRSTSHVGFVLPTVNPTKTYQAAIQEGIQYDVLWIPAGPIPDVVTGADRTPASEYEFIKAQSPGAQYVMSVCAGSMILAHAGLLSGRRATTNKAFFRVIEKFTPKDIQWVAKARWVIDGKFWTSSGVTAGADMAIAFVEHLAGPVIARRIRVGVEMSENTQEDDPFAAIHGLV</sequence>
<evidence type="ECO:0000259" key="1">
    <source>
        <dbReference type="Pfam" id="PF01965"/>
    </source>
</evidence>
<accession>A0A166PME4</accession>
<dbReference type="PANTHER" id="PTHR43130:SF15">
    <property type="entry name" value="THIJ_PFPI FAMILY PROTEIN (AFU_ORTHOLOGUE AFUA_5G14240)"/>
    <property type="match status" value="1"/>
</dbReference>
<proteinExistence type="predicted"/>
<keyword evidence="3" id="KW-1185">Reference proteome</keyword>